<dbReference type="Proteomes" id="UP000887565">
    <property type="component" value="Unplaced"/>
</dbReference>
<proteinExistence type="predicted"/>
<evidence type="ECO:0000313" key="2">
    <source>
        <dbReference type="Proteomes" id="UP000887565"/>
    </source>
</evidence>
<evidence type="ECO:0000313" key="3">
    <source>
        <dbReference type="WBParaSite" id="nRc.2.0.1.t20747-RA"/>
    </source>
</evidence>
<reference evidence="3" key="1">
    <citation type="submission" date="2022-11" db="UniProtKB">
        <authorList>
            <consortium name="WormBaseParasite"/>
        </authorList>
    </citation>
    <scope>IDENTIFICATION</scope>
</reference>
<dbReference type="AlphaFoldDB" id="A0A915J4V1"/>
<dbReference type="WBParaSite" id="nRc.2.0.1.t20747-RA">
    <property type="protein sequence ID" value="nRc.2.0.1.t20747-RA"/>
    <property type="gene ID" value="nRc.2.0.1.g20747"/>
</dbReference>
<feature type="region of interest" description="Disordered" evidence="1">
    <location>
        <begin position="1"/>
        <end position="21"/>
    </location>
</feature>
<name>A0A915J4V1_ROMCU</name>
<evidence type="ECO:0000256" key="1">
    <source>
        <dbReference type="SAM" id="MobiDB-lite"/>
    </source>
</evidence>
<sequence>FGGAQPQQQQSSGGLFGQTTAQAKPFGTGTGLFGSGTSTVFGQTQAVATQPAFNLFSSQGMNTQAAKPGGFTFGGTGATVIGNTSQQQPVQIGTDQATLAAQQTLIQCHLKGLAQSPYGDSKLLQLLKGRQVQSPTGASGCVKSPSSFPDHSLFAGSFVASPTVLDIKPIPPARPSPRVLTMSINLNASQSRDKRLIAADLDNDRLTFSEGYVPKRNVKKLILGRTADKVKKDSGNSASFSTRLDISSANEAQNASIFDDR</sequence>
<protein>
    <submittedName>
        <fullName evidence="3">Uncharacterized protein</fullName>
    </submittedName>
</protein>
<accession>A0A915J4V1</accession>
<keyword evidence="2" id="KW-1185">Reference proteome</keyword>
<feature type="compositionally biased region" description="Low complexity" evidence="1">
    <location>
        <begin position="1"/>
        <end position="13"/>
    </location>
</feature>
<organism evidence="2 3">
    <name type="scientific">Romanomermis culicivorax</name>
    <name type="common">Nematode worm</name>
    <dbReference type="NCBI Taxonomy" id="13658"/>
    <lineage>
        <taxon>Eukaryota</taxon>
        <taxon>Metazoa</taxon>
        <taxon>Ecdysozoa</taxon>
        <taxon>Nematoda</taxon>
        <taxon>Enoplea</taxon>
        <taxon>Dorylaimia</taxon>
        <taxon>Mermithida</taxon>
        <taxon>Mermithoidea</taxon>
        <taxon>Mermithidae</taxon>
        <taxon>Romanomermis</taxon>
    </lineage>
</organism>